<evidence type="ECO:0000256" key="8">
    <source>
        <dbReference type="ARBA" id="ARBA00022801"/>
    </source>
</evidence>
<comment type="cofactor">
    <cofactor evidence="15">
        <name>Zn(2+)</name>
        <dbReference type="ChEBI" id="CHEBI:29105"/>
    </cofactor>
    <cofactor evidence="15">
        <name>Co(2+)</name>
        <dbReference type="ChEBI" id="CHEBI:48828"/>
    </cofactor>
    <text evidence="15">Binds 2 Zn(2+) or Co(2+) ions per subunit.</text>
</comment>
<dbReference type="GO" id="GO:0008777">
    <property type="term" value="F:acetylornithine deacetylase activity"/>
    <property type="evidence" value="ECO:0007669"/>
    <property type="project" value="TreeGrafter"/>
</dbReference>
<evidence type="ECO:0000256" key="6">
    <source>
        <dbReference type="ARBA" id="ARBA00022605"/>
    </source>
</evidence>
<dbReference type="HAMAP" id="MF_01690">
    <property type="entry name" value="DapE"/>
    <property type="match status" value="1"/>
</dbReference>
<protein>
    <recommendedName>
        <fullName evidence="5 15">Succinyl-diaminopimelate desuccinylase</fullName>
        <shortName evidence="15">SDAP desuccinylase</shortName>
        <ecNumber evidence="4 15">3.5.1.18</ecNumber>
    </recommendedName>
    <alternativeName>
        <fullName evidence="13 15">N-succinyl-LL-2,6-diaminoheptanedioate amidohydrolase</fullName>
    </alternativeName>
</protein>
<evidence type="ECO:0000256" key="5">
    <source>
        <dbReference type="ARBA" id="ARBA00022391"/>
    </source>
</evidence>
<evidence type="ECO:0000256" key="1">
    <source>
        <dbReference type="ARBA" id="ARBA00005130"/>
    </source>
</evidence>
<dbReference type="InterPro" id="IPR036264">
    <property type="entry name" value="Bact_exopeptidase_dim_dom"/>
</dbReference>
<evidence type="ECO:0000256" key="4">
    <source>
        <dbReference type="ARBA" id="ARBA00011921"/>
    </source>
</evidence>
<comment type="catalytic activity">
    <reaction evidence="14 15">
        <text>N-succinyl-(2S,6S)-2,6-diaminopimelate + H2O = (2S,6S)-2,6-diaminopimelate + succinate</text>
        <dbReference type="Rhea" id="RHEA:22608"/>
        <dbReference type="ChEBI" id="CHEBI:15377"/>
        <dbReference type="ChEBI" id="CHEBI:30031"/>
        <dbReference type="ChEBI" id="CHEBI:57609"/>
        <dbReference type="ChEBI" id="CHEBI:58087"/>
        <dbReference type="EC" id="3.5.1.18"/>
    </reaction>
</comment>
<proteinExistence type="inferred from homology"/>
<feature type="domain" description="Peptidase M20 dimerisation" evidence="16">
    <location>
        <begin position="193"/>
        <end position="300"/>
    </location>
</feature>
<dbReference type="EMBL" id="CP003057">
    <property type="protein sequence ID" value="AEQ97153.1"/>
    <property type="molecule type" value="Genomic_DNA"/>
</dbReference>
<evidence type="ECO:0000313" key="18">
    <source>
        <dbReference type="Proteomes" id="UP000008851"/>
    </source>
</evidence>
<feature type="active site" description="Proton acceptor" evidence="15">
    <location>
        <position position="151"/>
    </location>
</feature>
<dbReference type="KEGG" id="xor:XOC_3055"/>
<feature type="binding site" evidence="15">
    <location>
        <position position="152"/>
    </location>
    <ligand>
        <name>Zn(2+)</name>
        <dbReference type="ChEBI" id="CHEBI:29105"/>
        <label>2</label>
    </ligand>
</feature>
<sequence length="394" mass="42516">MLLQRCINQPCYYTRPDEMNDVLDLTCDLIARASVTPEDAGCQALLAGRLTAAGFACEHLRLGEVDNLWATHGSGAPVLVLLGHTDVVPPGPREAWTSDPFDPQIRDGVLYGRGVADMKGSVAAFVVAAEQFVAAHPAHAGTLAVLLTSDEEGDAIDGVRRVANLFRERGQAINWCITGEPSSTERLGDLLRVGRRGSLSGTLTVKGVQGHVAYPHKARNPIHLAAPALAELVARQWDDGFESFPPTSLQVSNIHAGTGANNVIPGELQVAFNLRYTPHWDAPRLEAEITALLDRHALDYALRWHRSGEPFYTPEGRLRRVAREVLGAFAGAPPEESTGGGTSDARFIAPLGAQCIEVGPVNASIHQVDEHVRVADLQALPALYRTLIERLLIE</sequence>
<feature type="binding site" evidence="15">
    <location>
        <position position="117"/>
    </location>
    <ligand>
        <name>Zn(2+)</name>
        <dbReference type="ChEBI" id="CHEBI:29105"/>
        <label>2</label>
    </ligand>
</feature>
<keyword evidence="12 15" id="KW-0170">Cobalt</keyword>
<feature type="binding site" evidence="15">
    <location>
        <position position="117"/>
    </location>
    <ligand>
        <name>Zn(2+)</name>
        <dbReference type="ChEBI" id="CHEBI:29105"/>
        <label>1</label>
    </ligand>
</feature>
<dbReference type="UniPathway" id="UPA00034">
    <property type="reaction ID" value="UER00021"/>
</dbReference>
<dbReference type="GO" id="GO:0009089">
    <property type="term" value="P:lysine biosynthetic process via diaminopimelate"/>
    <property type="evidence" value="ECO:0007669"/>
    <property type="project" value="UniProtKB-UniRule"/>
</dbReference>
<dbReference type="InterPro" id="IPR005941">
    <property type="entry name" value="DapE_proteobac"/>
</dbReference>
<comment type="pathway">
    <text evidence="1 15">Amino-acid biosynthesis; L-lysine biosynthesis via DAP pathway; LL-2,6-diaminopimelate from (S)-tetrahydrodipicolinate (succinylase route): step 3/3.</text>
</comment>
<dbReference type="GO" id="GO:0050897">
    <property type="term" value="F:cobalt ion binding"/>
    <property type="evidence" value="ECO:0007669"/>
    <property type="project" value="UniProtKB-UniRule"/>
</dbReference>
<dbReference type="GO" id="GO:0006526">
    <property type="term" value="P:L-arginine biosynthetic process"/>
    <property type="evidence" value="ECO:0007669"/>
    <property type="project" value="TreeGrafter"/>
</dbReference>
<dbReference type="eggNOG" id="COG0624">
    <property type="taxonomic scope" value="Bacteria"/>
</dbReference>
<dbReference type="NCBIfam" id="TIGR01246">
    <property type="entry name" value="dapE_proteo"/>
    <property type="match status" value="1"/>
</dbReference>
<evidence type="ECO:0000259" key="16">
    <source>
        <dbReference type="Pfam" id="PF07687"/>
    </source>
</evidence>
<comment type="function">
    <text evidence="15">Catalyzes the hydrolysis of N-succinyl-L,L-diaminopimelic acid (SDAP), forming succinate and LL-2,6-diaminopimelate (DAP), an intermediate involved in the bacterial biosynthesis of lysine and meso-diaminopimelic acid, an essential component of bacterial cell walls.</text>
</comment>
<keyword evidence="7 15" id="KW-0479">Metal-binding</keyword>
<dbReference type="InterPro" id="IPR002933">
    <property type="entry name" value="Peptidase_M20"/>
</dbReference>
<dbReference type="PANTHER" id="PTHR43808:SF31">
    <property type="entry name" value="N-ACETYL-L-CITRULLINE DEACETYLASE"/>
    <property type="match status" value="1"/>
</dbReference>
<feature type="binding site" evidence="15">
    <location>
        <position position="84"/>
    </location>
    <ligand>
        <name>Zn(2+)</name>
        <dbReference type="ChEBI" id="CHEBI:29105"/>
        <label>1</label>
    </ligand>
</feature>
<name>G7TM02_XANOB</name>
<dbReference type="AlphaFoldDB" id="G7TM02"/>
<keyword evidence="6 15" id="KW-0028">Amino-acid biosynthesis</keyword>
<feature type="active site" evidence="15">
    <location>
        <position position="86"/>
    </location>
</feature>
<evidence type="ECO:0000256" key="13">
    <source>
        <dbReference type="ARBA" id="ARBA00031891"/>
    </source>
</evidence>
<accession>G7TM02</accession>
<evidence type="ECO:0000256" key="14">
    <source>
        <dbReference type="ARBA" id="ARBA00051301"/>
    </source>
</evidence>
<dbReference type="PANTHER" id="PTHR43808">
    <property type="entry name" value="ACETYLORNITHINE DEACETYLASE"/>
    <property type="match status" value="1"/>
</dbReference>
<dbReference type="GO" id="GO:0009014">
    <property type="term" value="F:succinyl-diaminopimelate desuccinylase activity"/>
    <property type="evidence" value="ECO:0007669"/>
    <property type="project" value="UniProtKB-UniRule"/>
</dbReference>
<feature type="binding site" evidence="15">
    <location>
        <position position="180"/>
    </location>
    <ligand>
        <name>Zn(2+)</name>
        <dbReference type="ChEBI" id="CHEBI:29105"/>
        <label>1</label>
    </ligand>
</feature>
<evidence type="ECO:0000256" key="10">
    <source>
        <dbReference type="ARBA" id="ARBA00022915"/>
    </source>
</evidence>
<dbReference type="GO" id="GO:0008270">
    <property type="term" value="F:zinc ion binding"/>
    <property type="evidence" value="ECO:0007669"/>
    <property type="project" value="UniProtKB-UniRule"/>
</dbReference>
<comment type="similarity">
    <text evidence="2 15">Belongs to the peptidase M20A family. DapE subfamily.</text>
</comment>
<gene>
    <name evidence="15 17" type="primary">dapE</name>
    <name evidence="17" type="ORF">XOC_3055</name>
</gene>
<dbReference type="GO" id="GO:0019877">
    <property type="term" value="P:diaminopimelate biosynthetic process"/>
    <property type="evidence" value="ECO:0007669"/>
    <property type="project" value="UniProtKB-UniRule"/>
</dbReference>
<dbReference type="SUPFAM" id="SSF55031">
    <property type="entry name" value="Bacterial exopeptidase dimerisation domain"/>
    <property type="match status" value="1"/>
</dbReference>
<dbReference type="CDD" id="cd03891">
    <property type="entry name" value="M20_DapE_proteobac"/>
    <property type="match status" value="1"/>
</dbReference>
<keyword evidence="8 15" id="KW-0378">Hydrolase</keyword>
<keyword evidence="11 15" id="KW-0457">Lysine biosynthesis</keyword>
<dbReference type="NCBIfam" id="NF009557">
    <property type="entry name" value="PRK13009.1"/>
    <property type="match status" value="1"/>
</dbReference>
<evidence type="ECO:0000256" key="2">
    <source>
        <dbReference type="ARBA" id="ARBA00006746"/>
    </source>
</evidence>
<dbReference type="EC" id="3.5.1.18" evidence="4 15"/>
<comment type="subunit">
    <text evidence="3 15">Homodimer.</text>
</comment>
<dbReference type="Proteomes" id="UP000008851">
    <property type="component" value="Chromosome"/>
</dbReference>
<evidence type="ECO:0000256" key="3">
    <source>
        <dbReference type="ARBA" id="ARBA00011738"/>
    </source>
</evidence>
<reference evidence="17 18" key="1">
    <citation type="journal article" date="2011" name="J. Bacteriol.">
        <title>Two new complete genome sequences offer insight into host and tissue specificity of plant pathogenic Xanthomonas spp.</title>
        <authorList>
            <person name="Bogdanove A.J."/>
            <person name="Koebnik R."/>
            <person name="Lu H."/>
            <person name="Furutani A."/>
            <person name="Angiuoli S.V."/>
            <person name="Patil P.B."/>
            <person name="Van Sluys M.A."/>
            <person name="Ryan R.P."/>
            <person name="Meyer D.F."/>
            <person name="Han S.W."/>
            <person name="Aparna G."/>
            <person name="Rajaram M."/>
            <person name="Delcher A.L."/>
            <person name="Phillippy A.M."/>
            <person name="Puiu D."/>
            <person name="Schatz M.C."/>
            <person name="Shumway M."/>
            <person name="Sommer D.D."/>
            <person name="Trapnell C."/>
            <person name="Benahmed F."/>
            <person name="Dimitrov G."/>
            <person name="Madupu R."/>
            <person name="Radune D."/>
            <person name="Sullivan S."/>
            <person name="Jha G."/>
            <person name="Ishihara H."/>
            <person name="Lee S.W."/>
            <person name="Pandey A."/>
            <person name="Sharma V."/>
            <person name="Sriariyanun M."/>
            <person name="Szurek B."/>
            <person name="Vera-Cruz C.M."/>
            <person name="Dorman K.S."/>
            <person name="Ronald P.C."/>
            <person name="Verdier V."/>
            <person name="Dow J.M."/>
            <person name="Sonti R.V."/>
            <person name="Tsuge S."/>
            <person name="Brendel V.P."/>
            <person name="Rabinowicz P.D."/>
            <person name="Leach J.E."/>
            <person name="White F.F."/>
            <person name="Salzberg S.L."/>
        </authorList>
    </citation>
    <scope>NUCLEOTIDE SEQUENCE [LARGE SCALE GENOMIC DNA]</scope>
    <source>
        <strain evidence="17 18">BLS256</strain>
    </source>
</reference>
<dbReference type="InterPro" id="IPR050072">
    <property type="entry name" value="Peptidase_M20A"/>
</dbReference>
<dbReference type="Pfam" id="PF01546">
    <property type="entry name" value="Peptidase_M20"/>
    <property type="match status" value="1"/>
</dbReference>
<keyword evidence="9 15" id="KW-0862">Zinc</keyword>
<dbReference type="Gene3D" id="3.40.630.10">
    <property type="entry name" value="Zn peptidases"/>
    <property type="match status" value="2"/>
</dbReference>
<dbReference type="InterPro" id="IPR011650">
    <property type="entry name" value="Peptidase_M20_dimer"/>
</dbReference>
<dbReference type="HOGENOM" id="CLU_021802_4_0_6"/>
<dbReference type="Pfam" id="PF07687">
    <property type="entry name" value="M20_dimer"/>
    <property type="match status" value="1"/>
</dbReference>
<dbReference type="SUPFAM" id="SSF53187">
    <property type="entry name" value="Zn-dependent exopeptidases"/>
    <property type="match status" value="1"/>
</dbReference>
<evidence type="ECO:0000256" key="15">
    <source>
        <dbReference type="HAMAP-Rule" id="MF_01690"/>
    </source>
</evidence>
<evidence type="ECO:0000313" key="17">
    <source>
        <dbReference type="EMBL" id="AEQ97153.1"/>
    </source>
</evidence>
<keyword evidence="10 15" id="KW-0220">Diaminopimelate biosynthesis</keyword>
<organism evidence="17 18">
    <name type="scientific">Xanthomonas oryzae pv. oryzicola (strain BLS256)</name>
    <dbReference type="NCBI Taxonomy" id="383407"/>
    <lineage>
        <taxon>Bacteria</taxon>
        <taxon>Pseudomonadati</taxon>
        <taxon>Pseudomonadota</taxon>
        <taxon>Gammaproteobacteria</taxon>
        <taxon>Lysobacterales</taxon>
        <taxon>Lysobacteraceae</taxon>
        <taxon>Xanthomonas</taxon>
    </lineage>
</organism>
<evidence type="ECO:0000256" key="9">
    <source>
        <dbReference type="ARBA" id="ARBA00022833"/>
    </source>
</evidence>
<feature type="binding site" evidence="15">
    <location>
        <position position="366"/>
    </location>
    <ligand>
        <name>Zn(2+)</name>
        <dbReference type="ChEBI" id="CHEBI:29105"/>
        <label>2</label>
    </ligand>
</feature>
<dbReference type="FunFam" id="3.40.630.10:FF:000005">
    <property type="entry name" value="Succinyl-diaminopimelate desuccinylase"/>
    <property type="match status" value="1"/>
</dbReference>
<evidence type="ECO:0000256" key="11">
    <source>
        <dbReference type="ARBA" id="ARBA00023154"/>
    </source>
</evidence>
<evidence type="ECO:0000256" key="12">
    <source>
        <dbReference type="ARBA" id="ARBA00023285"/>
    </source>
</evidence>
<evidence type="ECO:0000256" key="7">
    <source>
        <dbReference type="ARBA" id="ARBA00022723"/>
    </source>
</evidence>